<gene>
    <name evidence="4" type="ORF">OXX778_LOCUS8320</name>
</gene>
<reference evidence="4" key="1">
    <citation type="submission" date="2021-02" db="EMBL/GenBank/DDBJ databases">
        <authorList>
            <person name="Nowell W R."/>
        </authorList>
    </citation>
    <scope>NUCLEOTIDE SEQUENCE</scope>
    <source>
        <strain evidence="4">Ploen Becks lab</strain>
    </source>
</reference>
<accession>A0A813VJ46</accession>
<dbReference type="GO" id="GO:0070628">
    <property type="term" value="F:proteasome binding"/>
    <property type="evidence" value="ECO:0007669"/>
    <property type="project" value="TreeGrafter"/>
</dbReference>
<dbReference type="Pfam" id="PF16094">
    <property type="entry name" value="PAC1"/>
    <property type="match status" value="1"/>
</dbReference>
<protein>
    <recommendedName>
        <fullName evidence="2">Proteasome assembly chaperone 1</fullName>
    </recommendedName>
</protein>
<evidence type="ECO:0000256" key="3">
    <source>
        <dbReference type="ARBA" id="ARBA00023186"/>
    </source>
</evidence>
<organism evidence="4 5">
    <name type="scientific">Brachionus calyciflorus</name>
    <dbReference type="NCBI Taxonomy" id="104777"/>
    <lineage>
        <taxon>Eukaryota</taxon>
        <taxon>Metazoa</taxon>
        <taxon>Spiralia</taxon>
        <taxon>Gnathifera</taxon>
        <taxon>Rotifera</taxon>
        <taxon>Eurotatoria</taxon>
        <taxon>Monogononta</taxon>
        <taxon>Pseudotrocha</taxon>
        <taxon>Ploima</taxon>
        <taxon>Brachionidae</taxon>
        <taxon>Brachionus</taxon>
    </lineage>
</organism>
<evidence type="ECO:0000313" key="5">
    <source>
        <dbReference type="Proteomes" id="UP000663879"/>
    </source>
</evidence>
<keyword evidence="5" id="KW-1185">Reference proteome</keyword>
<proteinExistence type="inferred from homology"/>
<dbReference type="PANTHER" id="PTHR15069">
    <property type="entry name" value="PROTEASOME ASSEMBLY CHAPERONE 1"/>
    <property type="match status" value="1"/>
</dbReference>
<comment type="caution">
    <text evidence="4">The sequence shown here is derived from an EMBL/GenBank/DDBJ whole genome shotgun (WGS) entry which is preliminary data.</text>
</comment>
<comment type="similarity">
    <text evidence="1">Belongs to the PSMG1 family.</text>
</comment>
<dbReference type="PANTHER" id="PTHR15069:SF1">
    <property type="entry name" value="PROTEASOME ASSEMBLY CHAPERONE 1"/>
    <property type="match status" value="1"/>
</dbReference>
<dbReference type="OrthoDB" id="17536at2759"/>
<dbReference type="GO" id="GO:0080129">
    <property type="term" value="P:proteasome core complex assembly"/>
    <property type="evidence" value="ECO:0007669"/>
    <property type="project" value="TreeGrafter"/>
</dbReference>
<evidence type="ECO:0000313" key="4">
    <source>
        <dbReference type="EMBL" id="CAF0838362.1"/>
    </source>
</evidence>
<sequence length="273" mass="31521">MSLFGELQFGHSRAVSDDEDDEYSQLEQDQNLKKKIYWLENIENKVEVDELILADGPIPCAFLYVYLLNHLGDSDKRLLGLTATNSEFKVYQNEDKTDSSLNKLRKNFIYQVTLNGKSYLICEIFTQLKSNEFYDWLDQLWEKFEFKSSIILSSQNKTSYFSSDSESFPCVKFLSSNKNFKNTEIHCKRLEEPNFLQDLPAALIQFCMLKKLEFTAFVCYSPSLNIDIQSVKETFNGVSCLLKDNSIFTDNDLSKKTLLTVGNLVNSVSSLYM</sequence>
<name>A0A813VJ46_9BILA</name>
<evidence type="ECO:0000256" key="1">
    <source>
        <dbReference type="ARBA" id="ARBA00005261"/>
    </source>
</evidence>
<keyword evidence="3" id="KW-0143">Chaperone</keyword>
<dbReference type="GO" id="GO:0005783">
    <property type="term" value="C:endoplasmic reticulum"/>
    <property type="evidence" value="ECO:0007669"/>
    <property type="project" value="InterPro"/>
</dbReference>
<dbReference type="EMBL" id="CAJNOC010001136">
    <property type="protein sequence ID" value="CAF0838362.1"/>
    <property type="molecule type" value="Genomic_DNA"/>
</dbReference>
<dbReference type="Proteomes" id="UP000663879">
    <property type="component" value="Unassembled WGS sequence"/>
</dbReference>
<evidence type="ECO:0000256" key="2">
    <source>
        <dbReference type="ARBA" id="ARBA00019180"/>
    </source>
</evidence>
<dbReference type="InterPro" id="IPR016565">
    <property type="entry name" value="Proteasome_assmbl_chp_1"/>
</dbReference>
<dbReference type="AlphaFoldDB" id="A0A813VJ46"/>